<dbReference type="InterPro" id="IPR050982">
    <property type="entry name" value="Auxin_biosynth/cation_transpt"/>
</dbReference>
<reference evidence="3" key="1">
    <citation type="journal article" date="2019" name="Int. J. Syst. Evol. Microbiol.">
        <title>The Global Catalogue of Microorganisms (GCM) 10K type strain sequencing project: providing services to taxonomists for standard genome sequencing and annotation.</title>
        <authorList>
            <consortium name="The Broad Institute Genomics Platform"/>
            <consortium name="The Broad Institute Genome Sequencing Center for Infectious Disease"/>
            <person name="Wu L."/>
            <person name="Ma J."/>
        </authorList>
    </citation>
    <scope>NUCLEOTIDE SEQUENCE [LARGE SCALE GENOMIC DNA]</scope>
    <source>
        <strain evidence="3">CGMCC 4.1467</strain>
    </source>
</reference>
<gene>
    <name evidence="2" type="ORF">ACFQY0_17105</name>
</gene>
<organism evidence="2 3">
    <name type="scientific">Haloferula chungangensis</name>
    <dbReference type="NCBI Taxonomy" id="1048331"/>
    <lineage>
        <taxon>Bacteria</taxon>
        <taxon>Pseudomonadati</taxon>
        <taxon>Verrucomicrobiota</taxon>
        <taxon>Verrucomicrobiia</taxon>
        <taxon>Verrucomicrobiales</taxon>
        <taxon>Verrucomicrobiaceae</taxon>
        <taxon>Haloferula</taxon>
    </lineage>
</organism>
<dbReference type="PRINTS" id="PR00368">
    <property type="entry name" value="FADPNR"/>
</dbReference>
<dbReference type="Pfam" id="PF13738">
    <property type="entry name" value="Pyr_redox_3"/>
    <property type="match status" value="1"/>
</dbReference>
<name>A0ABW2LB53_9BACT</name>
<dbReference type="Proteomes" id="UP001596472">
    <property type="component" value="Unassembled WGS sequence"/>
</dbReference>
<dbReference type="InterPro" id="IPR036188">
    <property type="entry name" value="FAD/NAD-bd_sf"/>
</dbReference>
<protein>
    <submittedName>
        <fullName evidence="2">FAD-dependent oxidoreductase</fullName>
    </submittedName>
</protein>
<accession>A0ABW2LB53</accession>
<dbReference type="Gene3D" id="3.50.50.60">
    <property type="entry name" value="FAD/NAD(P)-binding domain"/>
    <property type="match status" value="1"/>
</dbReference>
<keyword evidence="1" id="KW-0560">Oxidoreductase</keyword>
<evidence type="ECO:0000313" key="3">
    <source>
        <dbReference type="Proteomes" id="UP001596472"/>
    </source>
</evidence>
<comment type="caution">
    <text evidence="2">The sequence shown here is derived from an EMBL/GenBank/DDBJ whole genome shotgun (WGS) entry which is preliminary data.</text>
</comment>
<dbReference type="SUPFAM" id="SSF51905">
    <property type="entry name" value="FAD/NAD(P)-binding domain"/>
    <property type="match status" value="1"/>
</dbReference>
<dbReference type="RefSeq" id="WP_379714897.1">
    <property type="nucleotide sequence ID" value="NZ_JBHTBS010000011.1"/>
</dbReference>
<dbReference type="PRINTS" id="PR00411">
    <property type="entry name" value="PNDRDTASEI"/>
</dbReference>
<dbReference type="PANTHER" id="PTHR43539">
    <property type="entry name" value="FLAVIN-BINDING MONOOXYGENASE-LIKE PROTEIN (AFU_ORTHOLOGUE AFUA_4G09220)"/>
    <property type="match status" value="1"/>
</dbReference>
<dbReference type="PANTHER" id="PTHR43539:SF78">
    <property type="entry name" value="FLAVIN-CONTAINING MONOOXYGENASE"/>
    <property type="match status" value="1"/>
</dbReference>
<keyword evidence="3" id="KW-1185">Reference proteome</keyword>
<dbReference type="EMBL" id="JBHTBS010000011">
    <property type="protein sequence ID" value="MFC7338918.1"/>
    <property type="molecule type" value="Genomic_DNA"/>
</dbReference>
<evidence type="ECO:0000313" key="2">
    <source>
        <dbReference type="EMBL" id="MFC7338918.1"/>
    </source>
</evidence>
<proteinExistence type="predicted"/>
<sequence length="454" mass="48241">MNTDQKNLPVAVIGAGPVGLAAAAQLIERGERVVILEGGSAVGHSVRKWGHVRMFSPWSYNIDAAARRLLEISGWDEPCGKELPTGRDIVEKYLEPLASIDAVASSLRLSHCVISVTREGLDKVRSHGRAERPFVIRTLDAAAKLTSYRAKAVIDASGTWETPNPLGADGLCVPGEDRVSSHIDYGIPDIAGSRRGDFAGAHTLVVGSGHSSFNAILDLLRLKETQPETTVSWAMRKAKLGNTFGGGSADALPERGELGQKVRAAVESGAVNLLNPMAIDRLSQATVDGKIMVDAIVAGSSLALEVDRIVVTTGFRPNLEFSREIRLRIDPALECAEKLGPLIDPNEHSCGSVRPHGAAELAHPDPGYYIVGMKSYGRAPTFLLATGYEQVRSVVAEISGDHEAAARVELKLPETGVCSLSEPVEVAKESRCGETELATLPVVPAVEPGSRCCG</sequence>
<evidence type="ECO:0000256" key="1">
    <source>
        <dbReference type="ARBA" id="ARBA00023002"/>
    </source>
</evidence>